<feature type="transmembrane region" description="Helical" evidence="7">
    <location>
        <begin position="20"/>
        <end position="36"/>
    </location>
</feature>
<organism evidence="8 9">
    <name type="scientific">Rhodosorus marinus</name>
    <dbReference type="NCBI Taxonomy" id="101924"/>
    <lineage>
        <taxon>Eukaryota</taxon>
        <taxon>Rhodophyta</taxon>
        <taxon>Stylonematophyceae</taxon>
        <taxon>Stylonematales</taxon>
        <taxon>Stylonemataceae</taxon>
        <taxon>Rhodosorus</taxon>
    </lineage>
</organism>
<keyword evidence="2" id="KW-0813">Transport</keyword>
<evidence type="ECO:0000313" key="8">
    <source>
        <dbReference type="EMBL" id="KAJ8907370.1"/>
    </source>
</evidence>
<protein>
    <submittedName>
        <fullName evidence="8">Uncharacterized protein</fullName>
    </submittedName>
</protein>
<evidence type="ECO:0000256" key="2">
    <source>
        <dbReference type="ARBA" id="ARBA00022448"/>
    </source>
</evidence>
<dbReference type="EMBL" id="JAMWBK010000002">
    <property type="protein sequence ID" value="KAJ8907370.1"/>
    <property type="molecule type" value="Genomic_DNA"/>
</dbReference>
<feature type="transmembrane region" description="Helical" evidence="7">
    <location>
        <begin position="95"/>
        <end position="114"/>
    </location>
</feature>
<feature type="transmembrane region" description="Helical" evidence="7">
    <location>
        <begin position="256"/>
        <end position="274"/>
    </location>
</feature>
<comment type="subcellular location">
    <subcellularLocation>
        <location evidence="1">Membrane</location>
        <topology evidence="1">Multi-pass membrane protein</topology>
    </subcellularLocation>
</comment>
<keyword evidence="5 7" id="KW-0472">Membrane</keyword>
<dbReference type="GO" id="GO:0046964">
    <property type="term" value="F:3'-phosphoadenosine 5'-phosphosulfate transmembrane transporter activity"/>
    <property type="evidence" value="ECO:0007669"/>
    <property type="project" value="TreeGrafter"/>
</dbReference>
<accession>A0AAV8UXP6</accession>
<evidence type="ECO:0000256" key="6">
    <source>
        <dbReference type="SAM" id="MobiDB-lite"/>
    </source>
</evidence>
<feature type="transmembrane region" description="Helical" evidence="7">
    <location>
        <begin position="280"/>
        <end position="301"/>
    </location>
</feature>
<dbReference type="PANTHER" id="PTHR10778">
    <property type="entry name" value="SOLUTE CARRIER FAMILY 35 MEMBER B"/>
    <property type="match status" value="1"/>
</dbReference>
<reference evidence="8 9" key="1">
    <citation type="journal article" date="2023" name="Nat. Commun.">
        <title>Origin of minicircular mitochondrial genomes in red algae.</title>
        <authorList>
            <person name="Lee Y."/>
            <person name="Cho C.H."/>
            <person name="Lee Y.M."/>
            <person name="Park S.I."/>
            <person name="Yang J.H."/>
            <person name="West J.A."/>
            <person name="Bhattacharya D."/>
            <person name="Yoon H.S."/>
        </authorList>
    </citation>
    <scope>NUCLEOTIDE SEQUENCE [LARGE SCALE GENOMIC DNA]</scope>
    <source>
        <strain evidence="8 9">CCMP1338</strain>
        <tissue evidence="8">Whole cell</tissue>
    </source>
</reference>
<comment type="caution">
    <text evidence="8">The sequence shown here is derived from an EMBL/GenBank/DDBJ whole genome shotgun (WGS) entry which is preliminary data.</text>
</comment>
<feature type="region of interest" description="Disordered" evidence="6">
    <location>
        <begin position="331"/>
        <end position="369"/>
    </location>
</feature>
<sequence length="384" mass="42471">MTRLQKMLNSNSLRRDAWMVTYAVCLIGSLMVYNFMQERIMTKPYEGDGDEDEEDEVFFNNSLFLVLLNRIFASIAAVTAILCRRAYSELKPGAPIYKFYLISISNLLATTSQYEALKWITFPTQMLFKCAKLIPVMIMSTLLTRKRYTLVDYAAAMCVGLGCLSFMKAGNITSRISNVEDNWIGIALMGINIGSDSFMTAFQESLFVGYDLSTHNQMLYVNFCSGTIGVLVLLYDGTLLSAFRFLLTHEAIRLDVFLLALGAVSGQFFITASIKNYGAVFFATVMTVQQICSVVGSSLIFGTSISQNQVVACCIVFGALVAKSTVASMRGAGSNQPRVKGPDIKPKGSQLLNGAKEKSETENLTDAVIELEEVTERRRERGTD</sequence>
<gene>
    <name evidence="8" type="ORF">NDN08_007484</name>
</gene>
<keyword evidence="9" id="KW-1185">Reference proteome</keyword>
<dbReference type="PANTHER" id="PTHR10778:SF13">
    <property type="entry name" value="ADENOSINE 3'-PHOSPHO 5'-PHOSPHOSULFATE TRANSPORTER 1"/>
    <property type="match status" value="1"/>
</dbReference>
<dbReference type="InterPro" id="IPR013657">
    <property type="entry name" value="SCL35B1-4/HUT1"/>
</dbReference>
<keyword evidence="4 7" id="KW-1133">Transmembrane helix</keyword>
<dbReference type="Pfam" id="PF08449">
    <property type="entry name" value="UAA"/>
    <property type="match status" value="1"/>
</dbReference>
<evidence type="ECO:0000256" key="1">
    <source>
        <dbReference type="ARBA" id="ARBA00004141"/>
    </source>
</evidence>
<feature type="transmembrane region" description="Helical" evidence="7">
    <location>
        <begin position="63"/>
        <end position="83"/>
    </location>
</feature>
<evidence type="ECO:0000256" key="7">
    <source>
        <dbReference type="SAM" id="Phobius"/>
    </source>
</evidence>
<evidence type="ECO:0000256" key="4">
    <source>
        <dbReference type="ARBA" id="ARBA00022989"/>
    </source>
</evidence>
<keyword evidence="3 7" id="KW-0812">Transmembrane</keyword>
<dbReference type="Proteomes" id="UP001157974">
    <property type="component" value="Unassembled WGS sequence"/>
</dbReference>
<evidence type="ECO:0000256" key="5">
    <source>
        <dbReference type="ARBA" id="ARBA00023136"/>
    </source>
</evidence>
<feature type="transmembrane region" description="Helical" evidence="7">
    <location>
        <begin position="150"/>
        <end position="167"/>
    </location>
</feature>
<dbReference type="AlphaFoldDB" id="A0AAV8UXP6"/>
<evidence type="ECO:0000256" key="3">
    <source>
        <dbReference type="ARBA" id="ARBA00022692"/>
    </source>
</evidence>
<name>A0AAV8UXP6_9RHOD</name>
<dbReference type="GO" id="GO:0000139">
    <property type="term" value="C:Golgi membrane"/>
    <property type="evidence" value="ECO:0007669"/>
    <property type="project" value="TreeGrafter"/>
</dbReference>
<evidence type="ECO:0000313" key="9">
    <source>
        <dbReference type="Proteomes" id="UP001157974"/>
    </source>
</evidence>
<feature type="transmembrane region" description="Helical" evidence="7">
    <location>
        <begin position="217"/>
        <end position="235"/>
    </location>
</feature>
<dbReference type="GO" id="GO:0005789">
    <property type="term" value="C:endoplasmic reticulum membrane"/>
    <property type="evidence" value="ECO:0007669"/>
    <property type="project" value="TreeGrafter"/>
</dbReference>
<proteinExistence type="predicted"/>